<dbReference type="EMBL" id="SPUK01000009">
    <property type="protein sequence ID" value="TQV94457.1"/>
    <property type="molecule type" value="Genomic_DNA"/>
</dbReference>
<dbReference type="PANTHER" id="PTHR33928:SF2">
    <property type="entry name" value="PECTATE LYASE SUPERFAMILY PROTEIN DOMAIN-CONTAINING PROTEIN-RELATED"/>
    <property type="match status" value="1"/>
</dbReference>
<evidence type="ECO:0000259" key="2">
    <source>
        <dbReference type="Pfam" id="PF12708"/>
    </source>
</evidence>
<organism evidence="3 4">
    <name type="scientific">Cordyceps javanica</name>
    <dbReference type="NCBI Taxonomy" id="43265"/>
    <lineage>
        <taxon>Eukaryota</taxon>
        <taxon>Fungi</taxon>
        <taxon>Dikarya</taxon>
        <taxon>Ascomycota</taxon>
        <taxon>Pezizomycotina</taxon>
        <taxon>Sordariomycetes</taxon>
        <taxon>Hypocreomycetidae</taxon>
        <taxon>Hypocreales</taxon>
        <taxon>Cordycipitaceae</taxon>
        <taxon>Cordyceps</taxon>
    </lineage>
</organism>
<dbReference type="InterPro" id="IPR024535">
    <property type="entry name" value="RHGA/B-epi-like_pectate_lyase"/>
</dbReference>
<dbReference type="SUPFAM" id="SSF51126">
    <property type="entry name" value="Pectin lyase-like"/>
    <property type="match status" value="2"/>
</dbReference>
<sequence>MGLGSFLTASLLALGAFSPVSAVPPSSAPDYLKTRADTIANSSSNWWLSGIKRQGAVPSNGNFKVFRNVKDYGARGDGSTDDTAAINAAITDGNRCGQGCDSSTTTPALVYFPKGTYVVSKPIIQYYYTQLVGDAVNVPTLKAAANFQGIAVIDSNPYADGGVNWYTNQNNFFRQIRNFKIDITAQGKSTGTGIHWQVAQATSLQNIQFDMIKDKSSDNKQQGIFTENGSGGFMSDLTFNGGNLGVFWGAQQFTTRNLKFNGCRTAIYMNWNWAWAFHGLNIDSCDIGLDMSSNGQDEQQVGAVLVQDSTFSNTPVAIATRYSTGQNDTRGTLVIDNVDFSKNCPAAVQNPQTKTTILNGNTKVQSWIQGRAYKGSSGSAVQAAQTPVSKPGALLDSSGKIFTKSKPQYNNVDASKFVSVKSKGAKGDGTTDDTAAIQAVFNSIGSDQIVYFDHGNYVVTNTVKVPKNVKVVGEIWPVIFAGGNSNFQDQSNPKPVFQVGNAGDVGTVEMQDLIFSTMGPQPGAILMEFNVAGQDKGSAALWDVHFRVGGFEGTKLQSDKCSKNPQQIAPPNPECIGAFMLMHLTSQASAYFENTWFWVADHELDRGDHNQINIYNGRGVLIESTKGAWLWGTASEHSVLSNYQITKAKNVYMSLIQTETAYMQGNPDAKVPFKFNAKYSDPDFSSCTGPKCARTWGLRAEDSSDILIYGAGLYSFFDNYDQKCVAANNCQDNILDIKNSKIQIFGLATKASVNMVTLNNQSVALDKDNRNNFCAALASFSP</sequence>
<dbReference type="Pfam" id="PF12708">
    <property type="entry name" value="Pect-lyase_RHGA_epim"/>
    <property type="match status" value="2"/>
</dbReference>
<dbReference type="FunFam" id="2.160.20.10:FF:000023">
    <property type="entry name" value="Exo-beta-1,3-glucanase Exg0"/>
    <property type="match status" value="1"/>
</dbReference>
<gene>
    <name evidence="3" type="ORF">IF1G_06468</name>
</gene>
<feature type="signal peptide" evidence="1">
    <location>
        <begin position="1"/>
        <end position="22"/>
    </location>
</feature>
<name>A0A545VX97_9HYPO</name>
<feature type="domain" description="Rhamnogalacturonase A/B/Epimerase-like pectate lyase" evidence="2">
    <location>
        <begin position="66"/>
        <end position="290"/>
    </location>
</feature>
<evidence type="ECO:0000313" key="4">
    <source>
        <dbReference type="Proteomes" id="UP000315783"/>
    </source>
</evidence>
<dbReference type="PANTHER" id="PTHR33928">
    <property type="entry name" value="POLYGALACTURONASE QRT3"/>
    <property type="match status" value="1"/>
</dbReference>
<dbReference type="InterPro" id="IPR012334">
    <property type="entry name" value="Pectin_lyas_fold"/>
</dbReference>
<evidence type="ECO:0000313" key="3">
    <source>
        <dbReference type="EMBL" id="TQV94457.1"/>
    </source>
</evidence>
<dbReference type="Gene3D" id="2.160.20.10">
    <property type="entry name" value="Single-stranded right-handed beta-helix, Pectin lyase-like"/>
    <property type="match status" value="2"/>
</dbReference>
<dbReference type="OrthoDB" id="1046782at2759"/>
<feature type="domain" description="Rhamnogalacturonase A/B/Epimerase-like pectate lyase" evidence="2">
    <location>
        <begin position="417"/>
        <end position="485"/>
    </location>
</feature>
<dbReference type="Proteomes" id="UP000315783">
    <property type="component" value="Unassembled WGS sequence"/>
</dbReference>
<accession>A0A545VX97</accession>
<proteinExistence type="predicted"/>
<reference evidence="3 4" key="1">
    <citation type="journal article" date="2019" name="Appl. Microbiol. Biotechnol.">
        <title>Genome sequence of Isaria javanica and comparative genome analysis insights into family S53 peptidase evolution in fungal entomopathogens.</title>
        <authorList>
            <person name="Lin R."/>
            <person name="Zhang X."/>
            <person name="Xin B."/>
            <person name="Zou M."/>
            <person name="Gao Y."/>
            <person name="Qin F."/>
            <person name="Hu Q."/>
            <person name="Xie B."/>
            <person name="Cheng X."/>
        </authorList>
    </citation>
    <scope>NUCLEOTIDE SEQUENCE [LARGE SCALE GENOMIC DNA]</scope>
    <source>
        <strain evidence="3 4">IJ1G</strain>
    </source>
</reference>
<feature type="chain" id="PRO_5021763942" evidence="1">
    <location>
        <begin position="23"/>
        <end position="782"/>
    </location>
</feature>
<comment type="caution">
    <text evidence="3">The sequence shown here is derived from an EMBL/GenBank/DDBJ whole genome shotgun (WGS) entry which is preliminary data.</text>
</comment>
<keyword evidence="1" id="KW-0732">Signal</keyword>
<dbReference type="GO" id="GO:0004650">
    <property type="term" value="F:polygalacturonase activity"/>
    <property type="evidence" value="ECO:0007669"/>
    <property type="project" value="InterPro"/>
</dbReference>
<dbReference type="InterPro" id="IPR011050">
    <property type="entry name" value="Pectin_lyase_fold/virulence"/>
</dbReference>
<dbReference type="CDD" id="cd23668">
    <property type="entry name" value="GH55_beta13glucanase-like"/>
    <property type="match status" value="1"/>
</dbReference>
<dbReference type="STRING" id="43265.A0A545VX97"/>
<evidence type="ECO:0000256" key="1">
    <source>
        <dbReference type="SAM" id="SignalP"/>
    </source>
</evidence>
<keyword evidence="4" id="KW-1185">Reference proteome</keyword>
<dbReference type="AlphaFoldDB" id="A0A545VX97"/>
<protein>
    <submittedName>
        <fullName evidence="3">Exo-beta-1,3-glucanase</fullName>
    </submittedName>
</protein>
<dbReference type="InterPro" id="IPR039279">
    <property type="entry name" value="QRT3-like"/>
</dbReference>